<organism evidence="1 2">
    <name type="scientific">Pseudoalteromonas fenneropenaei</name>
    <dbReference type="NCBI Taxonomy" id="1737459"/>
    <lineage>
        <taxon>Bacteria</taxon>
        <taxon>Pseudomonadati</taxon>
        <taxon>Pseudomonadota</taxon>
        <taxon>Gammaproteobacteria</taxon>
        <taxon>Alteromonadales</taxon>
        <taxon>Pseudoalteromonadaceae</taxon>
        <taxon>Pseudoalteromonas</taxon>
    </lineage>
</organism>
<dbReference type="Proteomes" id="UP001595453">
    <property type="component" value="Unassembled WGS sequence"/>
</dbReference>
<sequence>MPTHLPTQLELAQLHWRLGDIDTVEHLFRTITPSTSNIAT</sequence>
<name>A0ABV7CKY2_9GAMM</name>
<reference evidence="2" key="1">
    <citation type="journal article" date="2019" name="Int. J. Syst. Evol. Microbiol.">
        <title>The Global Catalogue of Microorganisms (GCM) 10K type strain sequencing project: providing services to taxonomists for standard genome sequencing and annotation.</title>
        <authorList>
            <consortium name="The Broad Institute Genomics Platform"/>
            <consortium name="The Broad Institute Genome Sequencing Center for Infectious Disease"/>
            <person name="Wu L."/>
            <person name="Ma J."/>
        </authorList>
    </citation>
    <scope>NUCLEOTIDE SEQUENCE [LARGE SCALE GENOMIC DNA]</scope>
    <source>
        <strain evidence="2">KCTC 42730</strain>
    </source>
</reference>
<protein>
    <submittedName>
        <fullName evidence="1">Uncharacterized protein</fullName>
    </submittedName>
</protein>
<gene>
    <name evidence="1" type="ORF">ACFOEE_11940</name>
</gene>
<proteinExistence type="predicted"/>
<evidence type="ECO:0000313" key="1">
    <source>
        <dbReference type="EMBL" id="MFC3033231.1"/>
    </source>
</evidence>
<keyword evidence="2" id="KW-1185">Reference proteome</keyword>
<comment type="caution">
    <text evidence="1">The sequence shown here is derived from an EMBL/GenBank/DDBJ whole genome shotgun (WGS) entry which is preliminary data.</text>
</comment>
<evidence type="ECO:0000313" key="2">
    <source>
        <dbReference type="Proteomes" id="UP001595453"/>
    </source>
</evidence>
<dbReference type="EMBL" id="JBHRSD010000018">
    <property type="protein sequence ID" value="MFC3033231.1"/>
    <property type="molecule type" value="Genomic_DNA"/>
</dbReference>
<accession>A0ABV7CKY2</accession>
<dbReference type="RefSeq" id="WP_377124507.1">
    <property type="nucleotide sequence ID" value="NZ_JBHRSD010000018.1"/>
</dbReference>